<feature type="signal peptide" evidence="1">
    <location>
        <begin position="1"/>
        <end position="17"/>
    </location>
</feature>
<organism evidence="2">
    <name type="scientific">Medioppia subpectinata</name>
    <dbReference type="NCBI Taxonomy" id="1979941"/>
    <lineage>
        <taxon>Eukaryota</taxon>
        <taxon>Metazoa</taxon>
        <taxon>Ecdysozoa</taxon>
        <taxon>Arthropoda</taxon>
        <taxon>Chelicerata</taxon>
        <taxon>Arachnida</taxon>
        <taxon>Acari</taxon>
        <taxon>Acariformes</taxon>
        <taxon>Sarcoptiformes</taxon>
        <taxon>Oribatida</taxon>
        <taxon>Brachypylina</taxon>
        <taxon>Oppioidea</taxon>
        <taxon>Oppiidae</taxon>
        <taxon>Medioppia</taxon>
    </lineage>
</organism>
<keyword evidence="1" id="KW-0732">Signal</keyword>
<protein>
    <submittedName>
        <fullName evidence="2">Uncharacterized protein</fullName>
    </submittedName>
</protein>
<gene>
    <name evidence="2" type="ORF">OSB1V03_LOCUS19841</name>
</gene>
<feature type="chain" id="PRO_5036403528" evidence="1">
    <location>
        <begin position="18"/>
        <end position="114"/>
    </location>
</feature>
<evidence type="ECO:0000313" key="2">
    <source>
        <dbReference type="EMBL" id="CAD7643959.1"/>
    </source>
</evidence>
<dbReference type="Proteomes" id="UP000759131">
    <property type="component" value="Unassembled WGS sequence"/>
</dbReference>
<evidence type="ECO:0000313" key="3">
    <source>
        <dbReference type="Proteomes" id="UP000759131"/>
    </source>
</evidence>
<proteinExistence type="predicted"/>
<reference evidence="2" key="1">
    <citation type="submission" date="2020-11" db="EMBL/GenBank/DDBJ databases">
        <authorList>
            <person name="Tran Van P."/>
        </authorList>
    </citation>
    <scope>NUCLEOTIDE SEQUENCE</scope>
</reference>
<sequence>MKYILVVFLAIIALVSAGRVLDDELERQKAVMKARINTFEAKVEADIKHFDTTKLKDSSDQKELKDTRIELEQHKVELTKVISPDDLEPIGDRMTYLEDWEPSQVARMEDKLHH</sequence>
<dbReference type="OrthoDB" id="6535136at2759"/>
<keyword evidence="3" id="KW-1185">Reference proteome</keyword>
<dbReference type="AlphaFoldDB" id="A0A7R9LLM1"/>
<name>A0A7R9LLM1_9ACAR</name>
<dbReference type="EMBL" id="CAJPIZ010030305">
    <property type="protein sequence ID" value="CAG2119894.1"/>
    <property type="molecule type" value="Genomic_DNA"/>
</dbReference>
<dbReference type="EMBL" id="OC884880">
    <property type="protein sequence ID" value="CAD7643959.1"/>
    <property type="molecule type" value="Genomic_DNA"/>
</dbReference>
<evidence type="ECO:0000256" key="1">
    <source>
        <dbReference type="SAM" id="SignalP"/>
    </source>
</evidence>
<accession>A0A7R9LLM1</accession>